<gene>
    <name evidence="1" type="ORF">A1OE_63</name>
</gene>
<accession>K7YLB1</accession>
<dbReference type="HOGENOM" id="CLU_3248732_0_0_5"/>
<dbReference type="EMBL" id="CP003539">
    <property type="protein sequence ID" value="AFX98277.1"/>
    <property type="molecule type" value="Genomic_DNA"/>
</dbReference>
<keyword evidence="2" id="KW-1185">Reference proteome</keyword>
<protein>
    <submittedName>
        <fullName evidence="1">Uncharacterized protein</fullName>
    </submittedName>
</protein>
<sequence>MIKIVFLVILIQCRMNLLLKLNHTHNRLTIALDVLILNFYSK</sequence>
<evidence type="ECO:0000313" key="2">
    <source>
        <dbReference type="Proteomes" id="UP000010077"/>
    </source>
</evidence>
<dbReference type="AlphaFoldDB" id="K7YLB1"/>
<dbReference type="KEGG" id="thal:A1OE_63"/>
<name>K7YLB1_9PROT</name>
<organism evidence="1 2">
    <name type="scientific">Candidatus Endolissoclinum faulkneri L2</name>
    <dbReference type="NCBI Taxonomy" id="1193729"/>
    <lineage>
        <taxon>Bacteria</taxon>
        <taxon>Pseudomonadati</taxon>
        <taxon>Pseudomonadota</taxon>
        <taxon>Alphaproteobacteria</taxon>
        <taxon>Rhodospirillales</taxon>
        <taxon>Rhodospirillaceae</taxon>
        <taxon>Candidatus Endolissoclinum</taxon>
    </lineage>
</organism>
<evidence type="ECO:0000313" key="1">
    <source>
        <dbReference type="EMBL" id="AFX98277.1"/>
    </source>
</evidence>
<dbReference type="Proteomes" id="UP000010077">
    <property type="component" value="Chromosome"/>
</dbReference>
<proteinExistence type="predicted"/>
<reference evidence="1 2" key="1">
    <citation type="journal article" date="2012" name="Proc. Natl. Acad. Sci. U.S.A.">
        <title>Genome streamlining and chemical defense in a coral reef symbiosis.</title>
        <authorList>
            <person name="Kwan J.C."/>
            <person name="Donia M.S."/>
            <person name="Han A.W."/>
            <person name="Hirose E."/>
            <person name="Haygood M.G."/>
            <person name="Schmidt E.W."/>
        </authorList>
    </citation>
    <scope>NUCLEOTIDE SEQUENCE [LARGE SCALE GENOMIC DNA]</scope>
    <source>
        <strain evidence="1 2">L2</strain>
    </source>
</reference>